<dbReference type="PROSITE" id="PS00198">
    <property type="entry name" value="4FE4S_FER_1"/>
    <property type="match status" value="2"/>
</dbReference>
<dbReference type="EMBL" id="JACJJG010000023">
    <property type="protein sequence ID" value="MBM6673456.1"/>
    <property type="molecule type" value="Genomic_DNA"/>
</dbReference>
<organism evidence="10 11">
    <name type="scientific">Marseilla massiliensis</name>
    <dbReference type="NCBI Taxonomy" id="1841864"/>
    <lineage>
        <taxon>Bacteria</taxon>
        <taxon>Pseudomonadati</taxon>
        <taxon>Bacteroidota</taxon>
        <taxon>Bacteroidia</taxon>
        <taxon>Bacteroidales</taxon>
        <taxon>Prevotellaceae</taxon>
        <taxon>Marseilla</taxon>
    </lineage>
</organism>
<dbReference type="Gene3D" id="3.40.50.720">
    <property type="entry name" value="NAD(P)-binding Rossmann-like Domain"/>
    <property type="match status" value="1"/>
</dbReference>
<dbReference type="Pfam" id="PF12831">
    <property type="entry name" value="FAD_oxidored"/>
    <property type="match status" value="1"/>
</dbReference>
<keyword evidence="7" id="KW-0408">Iron</keyword>
<reference evidence="10" key="2">
    <citation type="journal article" date="2021" name="Sci. Rep.">
        <title>The distribution of antibiotic resistance genes in chicken gut microbiota commensals.</title>
        <authorList>
            <person name="Juricova H."/>
            <person name="Matiasovicova J."/>
            <person name="Kubasova T."/>
            <person name="Cejkova D."/>
            <person name="Rychlik I."/>
        </authorList>
    </citation>
    <scope>NUCLEOTIDE SEQUENCE</scope>
    <source>
        <strain evidence="10">An824</strain>
    </source>
</reference>
<evidence type="ECO:0000256" key="2">
    <source>
        <dbReference type="ARBA" id="ARBA00006561"/>
    </source>
</evidence>
<keyword evidence="3" id="KW-0004">4Fe-4S</keyword>
<evidence type="ECO:0000256" key="8">
    <source>
        <dbReference type="ARBA" id="ARBA00023014"/>
    </source>
</evidence>
<evidence type="ECO:0000256" key="1">
    <source>
        <dbReference type="ARBA" id="ARBA00001974"/>
    </source>
</evidence>
<dbReference type="InterPro" id="IPR036188">
    <property type="entry name" value="FAD/NAD-bd_sf"/>
</dbReference>
<feature type="domain" description="4Fe-4S ferredoxin-type" evidence="9">
    <location>
        <begin position="234"/>
        <end position="263"/>
    </location>
</feature>
<dbReference type="GO" id="GO:0016491">
    <property type="term" value="F:oxidoreductase activity"/>
    <property type="evidence" value="ECO:0007669"/>
    <property type="project" value="UniProtKB-KW"/>
</dbReference>
<dbReference type="Pfam" id="PF00037">
    <property type="entry name" value="Fer4"/>
    <property type="match status" value="1"/>
</dbReference>
<sequence>MSKIGVFICHCGENIGATVDCAKVAEAAGHMEGVAFATDYKYMCSDPGQSLIKNAIKEHGLDGVVIGACSPRMHEPTFRRACAEAGLNPYLCEIANLREHCSWVHPKCEETTQKAIEIVHGLVEKVRRNTPLTPIHVPITKKALVIGGGIAGIQASLDIANSGHKVILIEKEPSIGGHMSQLSETFPTLDCSQCILTPRMVEVAQHPNITLYTYAELESLSGFIGNFEAKIRLKAKSIDESVCTGCGLCTTKCPQKKIPSEFNEGLGKRTAIYVPFPQAVPNKPVIDKEHCMHYRTGKCGVCEKVCPTHAIRFGQEDRIITEQVGAVVVTTGFNVLGTDFFPEYGYGRYADVITGLQFERLASASGPTLGEIRRPSDGTVPKKIVFIACCGSRDPAKGIPYCSKICCMYTAKHAMLYQHKVHDGESYVFYMDIRAGGKNYEEFVRRAIDEDHVNYVRGRVARVYEKDGKLIVKGVDTLLGATPVEIEADMVVLATAGVSNKGAEELAQKLHISYDPYKFFAEAHPKLRPVETNTAGIFLAGACQAPKDIPETVSTASGAAAKVAALFSQPDLVREPLIAVVNRCAPPVFSTCVGCFMCQTACPYQAIEREEIKDRKGNVIKVVAKVNPGLCQGCGTCVAFCRSKSIDLQGFSNQQMFAEVEALLETTNE</sequence>
<dbReference type="PROSITE" id="PS51379">
    <property type="entry name" value="4FE4S_FER_2"/>
    <property type="match status" value="4"/>
</dbReference>
<evidence type="ECO:0000259" key="9">
    <source>
        <dbReference type="PROSITE" id="PS51379"/>
    </source>
</evidence>
<protein>
    <submittedName>
        <fullName evidence="10">CoB--CoM heterodisulfide reductase iron-sulfur subunit A family protein</fullName>
    </submittedName>
</protein>
<evidence type="ECO:0000313" key="11">
    <source>
        <dbReference type="Proteomes" id="UP000706891"/>
    </source>
</evidence>
<dbReference type="Gene3D" id="3.30.70.3270">
    <property type="match status" value="1"/>
</dbReference>
<dbReference type="Proteomes" id="UP000706891">
    <property type="component" value="Unassembled WGS sequence"/>
</dbReference>
<dbReference type="InterPro" id="IPR039650">
    <property type="entry name" value="HdrA-like"/>
</dbReference>
<dbReference type="SUPFAM" id="SSF51905">
    <property type="entry name" value="FAD/NAD(P)-binding domain"/>
    <property type="match status" value="1"/>
</dbReference>
<feature type="domain" description="4Fe-4S ferredoxin-type" evidence="9">
    <location>
        <begin position="622"/>
        <end position="651"/>
    </location>
</feature>
<accession>A0A938WRT8</accession>
<dbReference type="GO" id="GO:0051539">
    <property type="term" value="F:4 iron, 4 sulfur cluster binding"/>
    <property type="evidence" value="ECO:0007669"/>
    <property type="project" value="UniProtKB-KW"/>
</dbReference>
<dbReference type="SUPFAM" id="SSF54862">
    <property type="entry name" value="4Fe-4S ferredoxins"/>
    <property type="match status" value="1"/>
</dbReference>
<keyword evidence="4" id="KW-0479">Metal-binding</keyword>
<evidence type="ECO:0000256" key="6">
    <source>
        <dbReference type="ARBA" id="ARBA00023002"/>
    </source>
</evidence>
<evidence type="ECO:0000256" key="3">
    <source>
        <dbReference type="ARBA" id="ARBA00022485"/>
    </source>
</evidence>
<gene>
    <name evidence="10" type="ORF">H6A34_06170</name>
</gene>
<reference evidence="10" key="1">
    <citation type="submission" date="2020-08" db="EMBL/GenBank/DDBJ databases">
        <authorList>
            <person name="Cejkova D."/>
            <person name="Kubasova T."/>
            <person name="Jahodarova E."/>
            <person name="Rychlik I."/>
        </authorList>
    </citation>
    <scope>NUCLEOTIDE SEQUENCE</scope>
    <source>
        <strain evidence="10">An824</strain>
    </source>
</reference>
<proteinExistence type="inferred from homology"/>
<evidence type="ECO:0000256" key="4">
    <source>
        <dbReference type="ARBA" id="ARBA00022723"/>
    </source>
</evidence>
<dbReference type="GO" id="GO:0046872">
    <property type="term" value="F:metal ion binding"/>
    <property type="evidence" value="ECO:0007669"/>
    <property type="project" value="UniProtKB-KW"/>
</dbReference>
<dbReference type="Gene3D" id="3.30.70.20">
    <property type="match status" value="1"/>
</dbReference>
<keyword evidence="6" id="KW-0560">Oxidoreductase</keyword>
<evidence type="ECO:0000256" key="5">
    <source>
        <dbReference type="ARBA" id="ARBA00022827"/>
    </source>
</evidence>
<dbReference type="Pfam" id="PF12838">
    <property type="entry name" value="Fer4_7"/>
    <property type="match status" value="1"/>
</dbReference>
<feature type="domain" description="4Fe-4S ferredoxin-type" evidence="9">
    <location>
        <begin position="282"/>
        <end position="316"/>
    </location>
</feature>
<dbReference type="PANTHER" id="PTHR43498">
    <property type="entry name" value="FERREDOXIN:COB-COM HETERODISULFIDE REDUCTASE SUBUNIT A"/>
    <property type="match status" value="1"/>
</dbReference>
<dbReference type="AlphaFoldDB" id="A0A938WRT8"/>
<keyword evidence="8" id="KW-0411">Iron-sulfur</keyword>
<evidence type="ECO:0000256" key="7">
    <source>
        <dbReference type="ARBA" id="ARBA00023004"/>
    </source>
</evidence>
<name>A0A938WRT8_9BACT</name>
<dbReference type="InterPro" id="IPR017900">
    <property type="entry name" value="4Fe4S_Fe_S_CS"/>
</dbReference>
<comment type="cofactor">
    <cofactor evidence="1">
        <name>FAD</name>
        <dbReference type="ChEBI" id="CHEBI:57692"/>
    </cofactor>
</comment>
<evidence type="ECO:0000313" key="10">
    <source>
        <dbReference type="EMBL" id="MBM6673456.1"/>
    </source>
</evidence>
<dbReference type="InterPro" id="IPR017896">
    <property type="entry name" value="4Fe4S_Fe-S-bd"/>
</dbReference>
<dbReference type="PANTHER" id="PTHR43498:SF1">
    <property type="entry name" value="COB--COM HETERODISULFIDE REDUCTASE IRON-SULFUR SUBUNIT A"/>
    <property type="match status" value="1"/>
</dbReference>
<dbReference type="RefSeq" id="WP_205104197.1">
    <property type="nucleotide sequence ID" value="NZ_JACJJG010000023.1"/>
</dbReference>
<comment type="caution">
    <text evidence="10">The sequence shown here is derived from an EMBL/GenBank/DDBJ whole genome shotgun (WGS) entry which is preliminary data.</text>
</comment>
<keyword evidence="5" id="KW-0285">Flavoprotein</keyword>
<keyword evidence="11" id="KW-1185">Reference proteome</keyword>
<keyword evidence="5" id="KW-0274">FAD</keyword>
<feature type="domain" description="4Fe-4S ferredoxin-type" evidence="9">
    <location>
        <begin position="585"/>
        <end position="612"/>
    </location>
</feature>
<comment type="similarity">
    <text evidence="2">Belongs to the HdrA family.</text>
</comment>